<dbReference type="EMBL" id="FPJG01000006">
    <property type="protein sequence ID" value="SFW88381.1"/>
    <property type="molecule type" value="Genomic_DNA"/>
</dbReference>
<proteinExistence type="predicted"/>
<dbReference type="AlphaFoldDB" id="A0A1K1SWZ9"/>
<dbReference type="OrthoDB" id="4210699at2"/>
<reference evidence="2" key="1">
    <citation type="submission" date="2016-11" db="EMBL/GenBank/DDBJ databases">
        <authorList>
            <person name="Varghese N."/>
            <person name="Submissions S."/>
        </authorList>
    </citation>
    <scope>NUCLEOTIDE SEQUENCE [LARGE SCALE GENOMIC DNA]</scope>
    <source>
        <strain evidence="2">DSM 44671</strain>
    </source>
</reference>
<evidence type="ECO:0000313" key="1">
    <source>
        <dbReference type="EMBL" id="SFW88381.1"/>
    </source>
</evidence>
<keyword evidence="2" id="KW-1185">Reference proteome</keyword>
<accession>A0A1K1SWZ9</accession>
<protein>
    <recommendedName>
        <fullName evidence="3">DUF1579 domain-containing protein</fullName>
    </recommendedName>
</protein>
<organism evidence="1 2">
    <name type="scientific">Amycolatopsis australiensis</name>
    <dbReference type="NCBI Taxonomy" id="546364"/>
    <lineage>
        <taxon>Bacteria</taxon>
        <taxon>Bacillati</taxon>
        <taxon>Actinomycetota</taxon>
        <taxon>Actinomycetes</taxon>
        <taxon>Pseudonocardiales</taxon>
        <taxon>Pseudonocardiaceae</taxon>
        <taxon>Amycolatopsis</taxon>
    </lineage>
</organism>
<gene>
    <name evidence="1" type="ORF">SAMN04489730_6944</name>
</gene>
<evidence type="ECO:0008006" key="3">
    <source>
        <dbReference type="Google" id="ProtNLM"/>
    </source>
</evidence>
<evidence type="ECO:0000313" key="2">
    <source>
        <dbReference type="Proteomes" id="UP000182740"/>
    </source>
</evidence>
<sequence length="156" mass="17374">MTATQHQPNQQLQSLNILVGAWDMHASIDGQPMGQSTATFGWHDSRGILFMHVDPPEAIAPQWQESSPLPIDAAIGLDDHSGTFAVLYADARGVCRIYQMSFHNGRWEMTGQAGPGFYQRFQAGIHDDGHLITARWDGSSDGETWKPDFDVTYTKR</sequence>
<name>A0A1K1SWZ9_9PSEU</name>
<dbReference type="RefSeq" id="WP_072480190.1">
    <property type="nucleotide sequence ID" value="NZ_FPJG01000006.1"/>
</dbReference>
<dbReference type="Proteomes" id="UP000182740">
    <property type="component" value="Unassembled WGS sequence"/>
</dbReference>